<feature type="compositionally biased region" description="Polar residues" evidence="2">
    <location>
        <begin position="128"/>
        <end position="144"/>
    </location>
</feature>
<evidence type="ECO:0000256" key="2">
    <source>
        <dbReference type="SAM" id="MobiDB-lite"/>
    </source>
</evidence>
<dbReference type="GO" id="GO:0005935">
    <property type="term" value="C:cellular bud neck"/>
    <property type="evidence" value="ECO:0007669"/>
    <property type="project" value="EnsemblFungi"/>
</dbReference>
<protein>
    <submittedName>
        <fullName evidence="6">Rho1 guanine nucleotide exchange factor TUS1</fullName>
    </submittedName>
</protein>
<dbReference type="InterPro" id="IPR001849">
    <property type="entry name" value="PH_domain"/>
</dbReference>
<feature type="region of interest" description="Disordered" evidence="2">
    <location>
        <begin position="81"/>
        <end position="170"/>
    </location>
</feature>
<gene>
    <name evidence="6" type="ORF">AO440_002969</name>
    <name evidence="5" type="ORF">AO440_005312</name>
</gene>
<dbReference type="SUPFAM" id="SSF50729">
    <property type="entry name" value="PH domain-like"/>
    <property type="match status" value="1"/>
</dbReference>
<dbReference type="SMART" id="SM00325">
    <property type="entry name" value="RhoGEF"/>
    <property type="match status" value="1"/>
</dbReference>
<accession>A0A0W0CEQ5</accession>
<dbReference type="VEuPathDB" id="FungiDB:CAGL0J04752g"/>
<dbReference type="SMART" id="SM00036">
    <property type="entry name" value="CNH"/>
    <property type="match status" value="1"/>
</dbReference>
<dbReference type="GO" id="GO:0031505">
    <property type="term" value="P:fungal-type cell wall organization"/>
    <property type="evidence" value="ECO:0007669"/>
    <property type="project" value="EnsemblFungi"/>
</dbReference>
<evidence type="ECO:0000313" key="5">
    <source>
        <dbReference type="EMBL" id="KTA97242.1"/>
    </source>
</evidence>
<evidence type="ECO:0000256" key="1">
    <source>
        <dbReference type="ARBA" id="ARBA00022658"/>
    </source>
</evidence>
<feature type="region of interest" description="Disordered" evidence="2">
    <location>
        <begin position="1"/>
        <end position="37"/>
    </location>
</feature>
<dbReference type="GO" id="GO:0007165">
    <property type="term" value="P:signal transduction"/>
    <property type="evidence" value="ECO:0007669"/>
    <property type="project" value="EnsemblFungi"/>
</dbReference>
<feature type="domain" description="DH" evidence="3">
    <location>
        <begin position="482"/>
        <end position="672"/>
    </location>
</feature>
<sequence length="1305" mass="148193">MYRYNTPNTPERSKGGNTRSRDSPGVQGDVILPKLPPLNTRSSFLESDMMQSDVSIGWTPLTENTISTSGQFADEHIGYGNSQQLRSPKSPANHRNSLIYENFNGESPMSVKSVGNGKSRRRPPPPSLQHSISQLDSYQSSPGSPATPFITKRRTNDIITPTKTKPYKSPFVGEQDIEDSMSQQSTHFAGKVYKSPFVGDLDSDIIISPSNGNETTKTRKESSRVQSKTISNTELNFYSKPQIPLTSSRNITGISRFSDQVESFYSDSNYTFNNSSARNSSFNSFLGAKPLQYAPSVTAPTQAFSIDLIDEHKLYQCYSIYRLSDIYEWLLKVYFEWFNEYIFEKLDLFQIVQLLLEFQSPKTYEQEVIDSNVDRIMSSLINQGAIKFEVDNEQEIAVIVAGLTISSIFTDLLPCYSFIDSTFNEFDHSTICYSTTCCNRLSNESRQEIKVSEIINKSVGLWTDYWQLSAEELSEINPKEIQRQSFIFDLIILEERSLSMANAAVEIYGKRFDPDLLPDETNFASLAFDIFLPIIEIHKEFILKPLFWKIKTRGKFIDGIGKIYLKWCHEVRDAYLNYANAMATVHEVISWEKTHHTKFAEWLLETDNLPEITRSKMYHDVIFFGGYFKSLQNMPVTLSSILKNTSPSSEDYGALQLVIKEVTQLSADVDKVHGMAIDRRKLIRFSKQLVYSSGNKGSTTGYINIGNPEKMVKGDKLSLGLADPKRVMINCDTVLKKSDHWLEPYPVFLALLDNFLLITELVSKGLEKKYKLIDRPIPIEYLNLEIKRAPEEFNKDLPLGDSRPTSQIVSDLDNKSSLNSRSSVVGDLNYGHTGISNNLPSSTEFAFKVRNTATNDSYTFYVPNSIEWNNWMNAFKCCFKNRNNDDNRHPINLSIITAEFSYQDRNAPVNLPVAPEGSEIDSALKTYKRYLKDEFENIATTVFCSTEFDNEDTKFNLIATNSGVFLRRKNDYTTKFVKVLQNISVSRLQAVPKLGLLFVLDGQKLCYFSISSILAVYYNPERFLNANFVVGIVLKDKVSFFKFADDFGNSKQLFYERKGKIVVSTPEFHSIMNNFNCFKIYKKYYLPSSSKMLASHSISDIVIFKKSFMVFTKKNVFLFNDAFNELGASLPGFYNDKEMIAYIKHPHLNSGRFSSSSSKLDANLSMVTDVKKDIASGKTKPITAFRLQSGDGFLMVYDEAIVKINSSGMIPNWKNDILILDFYCTGASYHNGYLFLIGENLILVYQLSYEGTPISELTPVQIINSKKIELLNSGGMDYPTVTSSHPKIPNRQLLFSCIPANYQVK</sequence>
<dbReference type="PANTHER" id="PTHR46572">
    <property type="entry name" value="RHO1 GDP-GTP EXCHANGE PROTEIN 1-RELATED"/>
    <property type="match status" value="1"/>
</dbReference>
<feature type="compositionally biased region" description="Polar residues" evidence="2">
    <location>
        <begin position="1"/>
        <end position="10"/>
    </location>
</feature>
<evidence type="ECO:0000313" key="6">
    <source>
        <dbReference type="EMBL" id="KTB11154.1"/>
    </source>
</evidence>
<dbReference type="Pfam" id="PF00621">
    <property type="entry name" value="RhoGEF"/>
    <property type="match status" value="1"/>
</dbReference>
<dbReference type="GO" id="GO:0000131">
    <property type="term" value="C:incipient cellular bud site"/>
    <property type="evidence" value="ECO:0007669"/>
    <property type="project" value="EnsemblFungi"/>
</dbReference>
<dbReference type="PANTHER" id="PTHR46572:SF1">
    <property type="entry name" value="RHO1 GUANINE NUCLEOTIDE EXCHANGE FACTOR TUS1"/>
    <property type="match status" value="1"/>
</dbReference>
<dbReference type="GO" id="GO:1903501">
    <property type="term" value="P:positive regulation of mitotic actomyosin contractile ring assembly"/>
    <property type="evidence" value="ECO:0007669"/>
    <property type="project" value="EnsemblFungi"/>
</dbReference>
<comment type="caution">
    <text evidence="6">The sequence shown here is derived from an EMBL/GenBank/DDBJ whole genome shotgun (WGS) entry which is preliminary data.</text>
</comment>
<dbReference type="PROSITE" id="PS50010">
    <property type="entry name" value="DH_2"/>
    <property type="match status" value="1"/>
</dbReference>
<dbReference type="InterPro" id="IPR035899">
    <property type="entry name" value="DBL_dom_sf"/>
</dbReference>
<dbReference type="EMBL" id="LLZZ01000162">
    <property type="protein sequence ID" value="KTA97242.1"/>
    <property type="molecule type" value="Genomic_DNA"/>
</dbReference>
<dbReference type="SMART" id="SM00233">
    <property type="entry name" value="PH"/>
    <property type="match status" value="1"/>
</dbReference>
<evidence type="ECO:0000313" key="7">
    <source>
        <dbReference type="Proteomes" id="UP000054886"/>
    </source>
</evidence>
<dbReference type="VEuPathDB" id="FungiDB:B1J91_J04752g"/>
<dbReference type="VEuPathDB" id="FungiDB:GWK60_J04565"/>
<evidence type="ECO:0000259" key="3">
    <source>
        <dbReference type="PROSITE" id="PS50010"/>
    </source>
</evidence>
<name>A0A0W0CEQ5_CANGB</name>
<dbReference type="InterPro" id="IPR011993">
    <property type="entry name" value="PH-like_dom_sf"/>
</dbReference>
<organism evidence="6 7">
    <name type="scientific">Candida glabrata</name>
    <name type="common">Yeast</name>
    <name type="synonym">Torulopsis glabrata</name>
    <dbReference type="NCBI Taxonomy" id="5478"/>
    <lineage>
        <taxon>Eukaryota</taxon>
        <taxon>Fungi</taxon>
        <taxon>Dikarya</taxon>
        <taxon>Ascomycota</taxon>
        <taxon>Saccharomycotina</taxon>
        <taxon>Saccharomycetes</taxon>
        <taxon>Saccharomycetales</taxon>
        <taxon>Saccharomycetaceae</taxon>
        <taxon>Nakaseomyces</taxon>
    </lineage>
</organism>
<dbReference type="EMBL" id="LLZZ01000043">
    <property type="protein sequence ID" value="KTB11154.1"/>
    <property type="molecule type" value="Genomic_DNA"/>
</dbReference>
<dbReference type="InterPro" id="IPR000219">
    <property type="entry name" value="DH_dom"/>
</dbReference>
<dbReference type="GO" id="GO:0005085">
    <property type="term" value="F:guanyl-nucleotide exchange factor activity"/>
    <property type="evidence" value="ECO:0007669"/>
    <property type="project" value="UniProtKB-KW"/>
</dbReference>
<keyword evidence="1" id="KW-0344">Guanine-nucleotide releasing factor</keyword>
<dbReference type="SUPFAM" id="SSF48065">
    <property type="entry name" value="DBL homology domain (DH-domain)"/>
    <property type="match status" value="1"/>
</dbReference>
<reference evidence="6 7" key="1">
    <citation type="submission" date="2015-10" db="EMBL/GenBank/DDBJ databases">
        <title>Draft genomes sequences of Candida glabrata isolates 1A, 1B, 2A, 2B, 3A and 3B.</title>
        <authorList>
            <person name="Haavelsrud O.E."/>
            <person name="Gaustad P."/>
        </authorList>
    </citation>
    <scope>NUCLEOTIDE SEQUENCE [LARGE SCALE GENOMIC DNA]</scope>
    <source>
        <strain evidence="6">910700640</strain>
    </source>
</reference>
<dbReference type="PROSITE" id="PS50219">
    <property type="entry name" value="CNH"/>
    <property type="match status" value="1"/>
</dbReference>
<dbReference type="InterPro" id="IPR052233">
    <property type="entry name" value="Rho-type_GEFs"/>
</dbReference>
<proteinExistence type="predicted"/>
<feature type="compositionally biased region" description="Basic and acidic residues" evidence="2">
    <location>
        <begin position="11"/>
        <end position="22"/>
    </location>
</feature>
<feature type="domain" description="CNH" evidence="4">
    <location>
        <begin position="939"/>
        <end position="1278"/>
    </location>
</feature>
<dbReference type="Gene3D" id="1.20.900.10">
    <property type="entry name" value="Dbl homology (DH) domain"/>
    <property type="match status" value="1"/>
</dbReference>
<dbReference type="VEuPathDB" id="FungiDB:GVI51_J04587"/>
<dbReference type="Gene3D" id="2.30.29.30">
    <property type="entry name" value="Pleckstrin-homology domain (PH domain)/Phosphotyrosine-binding domain (PTB)"/>
    <property type="match status" value="1"/>
</dbReference>
<dbReference type="Proteomes" id="UP000054886">
    <property type="component" value="Unassembled WGS sequence"/>
</dbReference>
<evidence type="ECO:0000259" key="4">
    <source>
        <dbReference type="PROSITE" id="PS50219"/>
    </source>
</evidence>
<dbReference type="InterPro" id="IPR001180">
    <property type="entry name" value="CNH_dom"/>
</dbReference>